<protein>
    <submittedName>
        <fullName evidence="2">Uncharacterized protein</fullName>
    </submittedName>
</protein>
<dbReference type="AlphaFoldDB" id="A0A4Z2HV16"/>
<feature type="compositionally biased region" description="Basic and acidic residues" evidence="1">
    <location>
        <begin position="30"/>
        <end position="39"/>
    </location>
</feature>
<dbReference type="Proteomes" id="UP000314294">
    <property type="component" value="Unassembled WGS sequence"/>
</dbReference>
<name>A0A4Z2HV16_9TELE</name>
<accession>A0A4Z2HV16</accession>
<reference evidence="2 3" key="1">
    <citation type="submission" date="2019-03" db="EMBL/GenBank/DDBJ databases">
        <title>First draft genome of Liparis tanakae, snailfish: a comprehensive survey of snailfish specific genes.</title>
        <authorList>
            <person name="Kim W."/>
            <person name="Song I."/>
            <person name="Jeong J.-H."/>
            <person name="Kim D."/>
            <person name="Kim S."/>
            <person name="Ryu S."/>
            <person name="Song J.Y."/>
            <person name="Lee S.K."/>
        </authorList>
    </citation>
    <scope>NUCLEOTIDE SEQUENCE [LARGE SCALE GENOMIC DNA]</scope>
    <source>
        <tissue evidence="2">Muscle</tissue>
    </source>
</reference>
<feature type="region of interest" description="Disordered" evidence="1">
    <location>
        <begin position="1"/>
        <end position="40"/>
    </location>
</feature>
<evidence type="ECO:0000256" key="1">
    <source>
        <dbReference type="SAM" id="MobiDB-lite"/>
    </source>
</evidence>
<proteinExistence type="predicted"/>
<comment type="caution">
    <text evidence="2">The sequence shown here is derived from an EMBL/GenBank/DDBJ whole genome shotgun (WGS) entry which is preliminary data.</text>
</comment>
<organism evidence="2 3">
    <name type="scientific">Liparis tanakae</name>
    <name type="common">Tanaka's snailfish</name>
    <dbReference type="NCBI Taxonomy" id="230148"/>
    <lineage>
        <taxon>Eukaryota</taxon>
        <taxon>Metazoa</taxon>
        <taxon>Chordata</taxon>
        <taxon>Craniata</taxon>
        <taxon>Vertebrata</taxon>
        <taxon>Euteleostomi</taxon>
        <taxon>Actinopterygii</taxon>
        <taxon>Neopterygii</taxon>
        <taxon>Teleostei</taxon>
        <taxon>Neoteleostei</taxon>
        <taxon>Acanthomorphata</taxon>
        <taxon>Eupercaria</taxon>
        <taxon>Perciformes</taxon>
        <taxon>Cottioidei</taxon>
        <taxon>Cottales</taxon>
        <taxon>Liparidae</taxon>
        <taxon>Liparis</taxon>
    </lineage>
</organism>
<sequence>MRTSKHVNTRGAARCVSGASEASSGPQRPAGRDGSERPHFNLQCGRETMRVHFTGDMRLLISQPRVSL</sequence>
<dbReference type="EMBL" id="SRLO01000176">
    <property type="protein sequence ID" value="TNN69421.1"/>
    <property type="molecule type" value="Genomic_DNA"/>
</dbReference>
<keyword evidence="3" id="KW-1185">Reference proteome</keyword>
<gene>
    <name evidence="2" type="ORF">EYF80_020422</name>
</gene>
<evidence type="ECO:0000313" key="2">
    <source>
        <dbReference type="EMBL" id="TNN69421.1"/>
    </source>
</evidence>
<evidence type="ECO:0000313" key="3">
    <source>
        <dbReference type="Proteomes" id="UP000314294"/>
    </source>
</evidence>